<evidence type="ECO:0000256" key="3">
    <source>
        <dbReference type="ARBA" id="ARBA00023163"/>
    </source>
</evidence>
<dbReference type="EMBL" id="QASA01000001">
    <property type="protein sequence ID" value="RDC62430.1"/>
    <property type="molecule type" value="Genomic_DNA"/>
</dbReference>
<comment type="caution">
    <text evidence="5">The sequence shown here is derived from an EMBL/GenBank/DDBJ whole genome shotgun (WGS) entry which is preliminary data.</text>
</comment>
<keyword evidence="6" id="KW-1185">Reference proteome</keyword>
<sequence length="384" mass="43538">MVKTPEQGFTFVAHPMLSQVLMKKEEIHLFELATSPYGLVISPMRDDFLPTEEVTPAFDPHRHDYHSLFLLASGCLELMVDAQRVSMEARSMLLIYPGQVHCCLHAAEISGWVTSFDGKFLDPKARAVVEQPVGKIPHFQLTAAEFSFFHQCLNLTHATTVAENPGLFQLQLLQALINGVYYKVANLYNSQYSLPSYAARPVEITQQFIKLIKIHFLRLRKPADYAALMHLSVSYLNDTVKSMTGFRATYFIQQESMGEAQRQLLYTSLSVKEIAYLLGYQDAKYFIRLFAKVTATSPTAFRKAHQRNPANFRKTVLIFKTDVTTSAEATLILKALLKLLPNHQANFDLEDQDRILRIEGLPISPEIIINALGQQDHIAEEILF</sequence>
<keyword evidence="2" id="KW-0238">DNA-binding</keyword>
<dbReference type="PROSITE" id="PS01124">
    <property type="entry name" value="HTH_ARAC_FAMILY_2"/>
    <property type="match status" value="1"/>
</dbReference>
<evidence type="ECO:0000256" key="1">
    <source>
        <dbReference type="ARBA" id="ARBA00023015"/>
    </source>
</evidence>
<dbReference type="GO" id="GO:0003700">
    <property type="term" value="F:DNA-binding transcription factor activity"/>
    <property type="evidence" value="ECO:0007669"/>
    <property type="project" value="InterPro"/>
</dbReference>
<evidence type="ECO:0000256" key="2">
    <source>
        <dbReference type="ARBA" id="ARBA00023125"/>
    </source>
</evidence>
<organism evidence="5 6">
    <name type="scientific">Adhaeribacter pallidiroseus</name>
    <dbReference type="NCBI Taxonomy" id="2072847"/>
    <lineage>
        <taxon>Bacteria</taxon>
        <taxon>Pseudomonadati</taxon>
        <taxon>Bacteroidota</taxon>
        <taxon>Cytophagia</taxon>
        <taxon>Cytophagales</taxon>
        <taxon>Hymenobacteraceae</taxon>
        <taxon>Adhaeribacter</taxon>
    </lineage>
</organism>
<evidence type="ECO:0000313" key="5">
    <source>
        <dbReference type="EMBL" id="RDC62430.1"/>
    </source>
</evidence>
<dbReference type="PANTHER" id="PTHR43280:SF32">
    <property type="entry name" value="TRANSCRIPTIONAL REGULATORY PROTEIN"/>
    <property type="match status" value="1"/>
</dbReference>
<dbReference type="Proteomes" id="UP000253919">
    <property type="component" value="Unassembled WGS sequence"/>
</dbReference>
<reference evidence="5 6" key="1">
    <citation type="submission" date="2018-04" db="EMBL/GenBank/DDBJ databases">
        <title>Adhaeribacter sp. HMF7616 genome sequencing and assembly.</title>
        <authorList>
            <person name="Kang H."/>
            <person name="Kang J."/>
            <person name="Cha I."/>
            <person name="Kim H."/>
            <person name="Joh K."/>
        </authorList>
    </citation>
    <scope>NUCLEOTIDE SEQUENCE [LARGE SCALE GENOMIC DNA]</scope>
    <source>
        <strain evidence="5 6">HMF7616</strain>
    </source>
</reference>
<keyword evidence="1" id="KW-0805">Transcription regulation</keyword>
<dbReference type="Pfam" id="PF12833">
    <property type="entry name" value="HTH_18"/>
    <property type="match status" value="1"/>
</dbReference>
<dbReference type="SMART" id="SM00342">
    <property type="entry name" value="HTH_ARAC"/>
    <property type="match status" value="1"/>
</dbReference>
<dbReference type="SUPFAM" id="SSF51215">
    <property type="entry name" value="Regulatory protein AraC"/>
    <property type="match status" value="1"/>
</dbReference>
<dbReference type="SUPFAM" id="SSF46689">
    <property type="entry name" value="Homeodomain-like"/>
    <property type="match status" value="1"/>
</dbReference>
<keyword evidence="3" id="KW-0804">Transcription</keyword>
<feature type="domain" description="HTH araC/xylS-type" evidence="4">
    <location>
        <begin position="206"/>
        <end position="304"/>
    </location>
</feature>
<evidence type="ECO:0000313" key="6">
    <source>
        <dbReference type="Proteomes" id="UP000253919"/>
    </source>
</evidence>
<dbReference type="GO" id="GO:0043565">
    <property type="term" value="F:sequence-specific DNA binding"/>
    <property type="evidence" value="ECO:0007669"/>
    <property type="project" value="InterPro"/>
</dbReference>
<dbReference type="InterPro" id="IPR018060">
    <property type="entry name" value="HTH_AraC"/>
</dbReference>
<dbReference type="InterPro" id="IPR009057">
    <property type="entry name" value="Homeodomain-like_sf"/>
</dbReference>
<proteinExistence type="predicted"/>
<name>A0A369QDN0_9BACT</name>
<gene>
    <name evidence="5" type="ORF">AHMF7616_01024</name>
</gene>
<protein>
    <recommendedName>
        <fullName evidence="4">HTH araC/xylS-type domain-containing protein</fullName>
    </recommendedName>
</protein>
<dbReference type="PANTHER" id="PTHR43280">
    <property type="entry name" value="ARAC-FAMILY TRANSCRIPTIONAL REGULATOR"/>
    <property type="match status" value="1"/>
</dbReference>
<evidence type="ECO:0000259" key="4">
    <source>
        <dbReference type="PROSITE" id="PS01124"/>
    </source>
</evidence>
<accession>A0A369QDN0</accession>
<dbReference type="InterPro" id="IPR037923">
    <property type="entry name" value="HTH-like"/>
</dbReference>
<dbReference type="AlphaFoldDB" id="A0A369QDN0"/>
<dbReference type="Gene3D" id="1.10.10.60">
    <property type="entry name" value="Homeodomain-like"/>
    <property type="match status" value="1"/>
</dbReference>